<evidence type="ECO:0000313" key="1">
    <source>
        <dbReference type="EMBL" id="KAI3725051.1"/>
    </source>
</evidence>
<evidence type="ECO:0000313" key="2">
    <source>
        <dbReference type="Proteomes" id="UP001056120"/>
    </source>
</evidence>
<name>A0ACB9BSQ8_9ASTR</name>
<keyword evidence="2" id="KW-1185">Reference proteome</keyword>
<comment type="caution">
    <text evidence="1">The sequence shown here is derived from an EMBL/GenBank/DDBJ whole genome shotgun (WGS) entry which is preliminary data.</text>
</comment>
<organism evidence="1 2">
    <name type="scientific">Smallanthus sonchifolius</name>
    <dbReference type="NCBI Taxonomy" id="185202"/>
    <lineage>
        <taxon>Eukaryota</taxon>
        <taxon>Viridiplantae</taxon>
        <taxon>Streptophyta</taxon>
        <taxon>Embryophyta</taxon>
        <taxon>Tracheophyta</taxon>
        <taxon>Spermatophyta</taxon>
        <taxon>Magnoliopsida</taxon>
        <taxon>eudicotyledons</taxon>
        <taxon>Gunneridae</taxon>
        <taxon>Pentapetalae</taxon>
        <taxon>asterids</taxon>
        <taxon>campanulids</taxon>
        <taxon>Asterales</taxon>
        <taxon>Asteraceae</taxon>
        <taxon>Asteroideae</taxon>
        <taxon>Heliantheae alliance</taxon>
        <taxon>Millerieae</taxon>
        <taxon>Smallanthus</taxon>
    </lineage>
</organism>
<dbReference type="EMBL" id="CM042039">
    <property type="protein sequence ID" value="KAI3725051.1"/>
    <property type="molecule type" value="Genomic_DNA"/>
</dbReference>
<accession>A0ACB9BSQ8</accession>
<protein>
    <submittedName>
        <fullName evidence="1">Uncharacterized protein</fullName>
    </submittedName>
</protein>
<sequence length="507" mass="57279">MEISRGTRKTKVSAGLTFWPSRYAKNIPFDLRGTRGTAGVTLFPLFPMVSRLSRYTRDECNNSRGTRETPGIRPTILVLAVREDPVNILSRVFLFMPNTRSQGSPSFAAFQEPERELHERTRDFRERLEELVKSKVRSTSPVPISIMGDADPPARRTVHQRASEGVTGARSSITRPTIPNTNSWQIPSHVMSTITHATQFHGLEDEDAPGHLSRFARICDTFNITGVSKDAIYLRLFPFSLSGRASTWLDTLPDNSITTWEDLEAKFFKKYFPPSRAARLRDQIHSFRMDPDEPYHMAWERFNALLSRCPQHGLPDWALVEKFYNGLTFETQQMFNTAAGGHIMDRLEPEECEDMFESFAQAEQQHPRSVRDSIPTARSHASSPRGVHQVTPDTSVAAALASMANEIKELKLSALRCQVCRGGHNTRDCPVNNQEHVSYAGNQYQNRNYNNSNTFGSGWRSGFTGRQQQYGGAEEGASSGSTVGSRRIEEMMETQTHNRRSRICNAR</sequence>
<gene>
    <name evidence="1" type="ORF">L1987_64824</name>
</gene>
<reference evidence="2" key="1">
    <citation type="journal article" date="2022" name="Mol. Ecol. Resour.">
        <title>The genomes of chicory, endive, great burdock and yacon provide insights into Asteraceae palaeo-polyploidization history and plant inulin production.</title>
        <authorList>
            <person name="Fan W."/>
            <person name="Wang S."/>
            <person name="Wang H."/>
            <person name="Wang A."/>
            <person name="Jiang F."/>
            <person name="Liu H."/>
            <person name="Zhao H."/>
            <person name="Xu D."/>
            <person name="Zhang Y."/>
        </authorList>
    </citation>
    <scope>NUCLEOTIDE SEQUENCE [LARGE SCALE GENOMIC DNA]</scope>
    <source>
        <strain evidence="2">cv. Yunnan</strain>
    </source>
</reference>
<reference evidence="1 2" key="2">
    <citation type="journal article" date="2022" name="Mol. Ecol. Resour.">
        <title>The genomes of chicory, endive, great burdock and yacon provide insights into Asteraceae paleo-polyploidization history and plant inulin production.</title>
        <authorList>
            <person name="Fan W."/>
            <person name="Wang S."/>
            <person name="Wang H."/>
            <person name="Wang A."/>
            <person name="Jiang F."/>
            <person name="Liu H."/>
            <person name="Zhao H."/>
            <person name="Xu D."/>
            <person name="Zhang Y."/>
        </authorList>
    </citation>
    <scope>NUCLEOTIDE SEQUENCE [LARGE SCALE GENOMIC DNA]</scope>
    <source>
        <strain evidence="2">cv. Yunnan</strain>
        <tissue evidence="1">Leaves</tissue>
    </source>
</reference>
<proteinExistence type="predicted"/>
<dbReference type="Proteomes" id="UP001056120">
    <property type="component" value="Linkage Group LG22"/>
</dbReference>